<evidence type="ECO:0000313" key="3">
    <source>
        <dbReference type="EMBL" id="BAD80670.1"/>
    </source>
</evidence>
<accession>A0A0H3K9L9</accession>
<gene>
    <name evidence="3" type="ordered locus">syc2480_c</name>
</gene>
<dbReference type="KEGG" id="syc:syc2480_c"/>
<feature type="signal peptide" evidence="2">
    <location>
        <begin position="1"/>
        <end position="24"/>
    </location>
</feature>
<dbReference type="GeneID" id="72430473"/>
<keyword evidence="1" id="KW-1133">Transmembrane helix</keyword>
<evidence type="ECO:0008006" key="5">
    <source>
        <dbReference type="Google" id="ProtNLM"/>
    </source>
</evidence>
<reference evidence="3 4" key="1">
    <citation type="journal article" date="2007" name="Photosyn. Res.">
        <title>Complete nucleotide sequence of the freshwater unicellular cyanobacterium Synechococcus elongatus PCC 6301 chromosome: gene content and organization.</title>
        <authorList>
            <person name="Sugita C."/>
            <person name="Ogata K."/>
            <person name="Shikata M."/>
            <person name="Jikuya H."/>
            <person name="Takano J."/>
            <person name="Furumichi M."/>
            <person name="Kanehisa M."/>
            <person name="Omata T."/>
            <person name="Sugiura M."/>
            <person name="Sugita M."/>
        </authorList>
    </citation>
    <scope>NUCLEOTIDE SEQUENCE [LARGE SCALE GENOMIC DNA]</scope>
    <source>
        <strain evidence="4">ATCC 27144 / PCC 6301 / SAUG 1402/1</strain>
    </source>
</reference>
<protein>
    <recommendedName>
        <fullName evidence="5">DUF3153 domain-containing protein</fullName>
    </recommendedName>
</protein>
<sequence length="237" mass="26604">MAFRRLLPLLCLLLTVALGGCVQAETTIRFQGQTAGELIQHVKLNDRLSALNRPAAQQWFQQLSQRGKQLGGKVRRDRNEWWLTLPFDNGRDLETKFAQLYSPLERPESTPLILPEPSLTVRQSNALLAIGNQLDLNVDLSDFAIARRDQQVLFDPGALLDLEVCLETPRGSRSQPQPSASSAQGKLQRQCWKLQSGENHLQWSFWLPSFIGIGSLMIGLVVAIGWQIRKQLVATEP</sequence>
<feature type="chain" id="PRO_5002613462" description="DUF3153 domain-containing protein" evidence="2">
    <location>
        <begin position="25"/>
        <end position="237"/>
    </location>
</feature>
<evidence type="ECO:0000313" key="4">
    <source>
        <dbReference type="Proteomes" id="UP000001175"/>
    </source>
</evidence>
<organism evidence="3 4">
    <name type="scientific">Synechococcus sp. (strain ATCC 27144 / PCC 6301 / SAUG 1402/1)</name>
    <name type="common">Anacystis nidulans</name>
    <dbReference type="NCBI Taxonomy" id="269084"/>
    <lineage>
        <taxon>Bacteria</taxon>
        <taxon>Bacillati</taxon>
        <taxon>Cyanobacteriota</taxon>
        <taxon>Cyanophyceae</taxon>
        <taxon>Synechococcales</taxon>
        <taxon>Synechococcaceae</taxon>
        <taxon>Synechococcus</taxon>
    </lineage>
</organism>
<proteinExistence type="predicted"/>
<feature type="transmembrane region" description="Helical" evidence="1">
    <location>
        <begin position="203"/>
        <end position="226"/>
    </location>
</feature>
<dbReference type="InterPro" id="IPR021499">
    <property type="entry name" value="DUF3153"/>
</dbReference>
<dbReference type="PROSITE" id="PS51257">
    <property type="entry name" value="PROKAR_LIPOPROTEIN"/>
    <property type="match status" value="1"/>
</dbReference>
<dbReference type="eggNOG" id="ENOG502ZBK0">
    <property type="taxonomic scope" value="Bacteria"/>
</dbReference>
<name>A0A0H3K9L9_SYNP6</name>
<evidence type="ECO:0000256" key="1">
    <source>
        <dbReference type="SAM" id="Phobius"/>
    </source>
</evidence>
<dbReference type="Pfam" id="PF11353">
    <property type="entry name" value="DUF3153"/>
    <property type="match status" value="1"/>
</dbReference>
<keyword evidence="1" id="KW-0472">Membrane</keyword>
<evidence type="ECO:0000256" key="2">
    <source>
        <dbReference type="SAM" id="SignalP"/>
    </source>
</evidence>
<dbReference type="EMBL" id="AP008231">
    <property type="protein sequence ID" value="BAD80670.1"/>
    <property type="molecule type" value="Genomic_DNA"/>
</dbReference>
<dbReference type="AlphaFoldDB" id="A0A0H3K9L9"/>
<dbReference type="RefSeq" id="WP_011244790.1">
    <property type="nucleotide sequence ID" value="NC_006576.1"/>
</dbReference>
<keyword evidence="2" id="KW-0732">Signal</keyword>
<keyword evidence="1" id="KW-0812">Transmembrane</keyword>
<dbReference type="Proteomes" id="UP000001175">
    <property type="component" value="Chromosome"/>
</dbReference>